<dbReference type="SUPFAM" id="SSF56529">
    <property type="entry name" value="FAH"/>
    <property type="match status" value="1"/>
</dbReference>
<dbReference type="InterPro" id="IPR011234">
    <property type="entry name" value="Fumarylacetoacetase-like_C"/>
</dbReference>
<dbReference type="PANTHER" id="PTHR11820:SF7">
    <property type="entry name" value="ACYLPYRUVASE FAHD1, MITOCHONDRIAL"/>
    <property type="match status" value="1"/>
</dbReference>
<dbReference type="FunFam" id="3.90.850.10:FF:000002">
    <property type="entry name" value="2-hydroxyhepta-2,4-diene-1,7-dioate isomerase"/>
    <property type="match status" value="1"/>
</dbReference>
<feature type="domain" description="Fumarylacetoacetase-like C-terminal" evidence="3">
    <location>
        <begin position="123"/>
        <end position="328"/>
    </location>
</feature>
<dbReference type="AlphaFoldDB" id="A0A2W5Z6M9"/>
<keyword evidence="1" id="KW-0479">Metal-binding</keyword>
<gene>
    <name evidence="4" type="ORF">DLM65_07090</name>
</gene>
<dbReference type="GO" id="GO:0019752">
    <property type="term" value="P:carboxylic acid metabolic process"/>
    <property type="evidence" value="ECO:0007669"/>
    <property type="project" value="UniProtKB-ARBA"/>
</dbReference>
<name>A0A2W5Z6M9_9BACT</name>
<dbReference type="Pfam" id="PF01557">
    <property type="entry name" value="FAA_hydrolase"/>
    <property type="match status" value="1"/>
</dbReference>
<accession>A0A2W5Z6M9</accession>
<feature type="region of interest" description="Disordered" evidence="2">
    <location>
        <begin position="1"/>
        <end position="29"/>
    </location>
</feature>
<dbReference type="Gene3D" id="3.90.850.10">
    <property type="entry name" value="Fumarylacetoacetase-like, C-terminal domain"/>
    <property type="match status" value="1"/>
</dbReference>
<dbReference type="GO" id="GO:0016853">
    <property type="term" value="F:isomerase activity"/>
    <property type="evidence" value="ECO:0007669"/>
    <property type="project" value="UniProtKB-ARBA"/>
</dbReference>
<dbReference type="PANTHER" id="PTHR11820">
    <property type="entry name" value="ACYLPYRUVASE"/>
    <property type="match status" value="1"/>
</dbReference>
<dbReference type="EMBL" id="QHBU01000130">
    <property type="protein sequence ID" value="PZR80933.1"/>
    <property type="molecule type" value="Genomic_DNA"/>
</dbReference>
<evidence type="ECO:0000313" key="5">
    <source>
        <dbReference type="Proteomes" id="UP000248724"/>
    </source>
</evidence>
<evidence type="ECO:0000256" key="1">
    <source>
        <dbReference type="ARBA" id="ARBA00022723"/>
    </source>
</evidence>
<evidence type="ECO:0000259" key="3">
    <source>
        <dbReference type="Pfam" id="PF01557"/>
    </source>
</evidence>
<comment type="caution">
    <text evidence="4">The sequence shown here is derived from an EMBL/GenBank/DDBJ whole genome shotgun (WGS) entry which is preliminary data.</text>
</comment>
<evidence type="ECO:0000256" key="2">
    <source>
        <dbReference type="SAM" id="MobiDB-lite"/>
    </source>
</evidence>
<dbReference type="GO" id="GO:0046872">
    <property type="term" value="F:metal ion binding"/>
    <property type="evidence" value="ECO:0007669"/>
    <property type="project" value="UniProtKB-KW"/>
</dbReference>
<protein>
    <recommendedName>
        <fullName evidence="3">Fumarylacetoacetase-like C-terminal domain-containing protein</fullName>
    </recommendedName>
</protein>
<proteinExistence type="predicted"/>
<organism evidence="4 5">
    <name type="scientific">Candidatus Aeolococcus gillhamiae</name>
    <dbReference type="NCBI Taxonomy" id="3127015"/>
    <lineage>
        <taxon>Bacteria</taxon>
        <taxon>Bacillati</taxon>
        <taxon>Candidatus Dormiibacterota</taxon>
        <taxon>Candidatus Dormibacteria</taxon>
        <taxon>Candidatus Aeolococcales</taxon>
        <taxon>Candidatus Aeolococcaceae</taxon>
        <taxon>Candidatus Aeolococcus</taxon>
    </lineage>
</organism>
<evidence type="ECO:0000313" key="4">
    <source>
        <dbReference type="EMBL" id="PZR80933.1"/>
    </source>
</evidence>
<reference evidence="4 5" key="1">
    <citation type="journal article" date="2017" name="Nature">
        <title>Atmospheric trace gases support primary production in Antarctic desert surface soil.</title>
        <authorList>
            <person name="Ji M."/>
            <person name="Greening C."/>
            <person name="Vanwonterghem I."/>
            <person name="Carere C.R."/>
            <person name="Bay S.K."/>
            <person name="Steen J.A."/>
            <person name="Montgomery K."/>
            <person name="Lines T."/>
            <person name="Beardall J."/>
            <person name="van Dorst J."/>
            <person name="Snape I."/>
            <person name="Stott M.B."/>
            <person name="Hugenholtz P."/>
            <person name="Ferrari B.C."/>
        </authorList>
    </citation>
    <scope>NUCLEOTIDE SEQUENCE [LARGE SCALE GENOMIC DNA]</scope>
    <source>
        <strain evidence="4">RRmetagenome_bin12</strain>
    </source>
</reference>
<dbReference type="Proteomes" id="UP000248724">
    <property type="component" value="Unassembled WGS sequence"/>
</dbReference>
<sequence length="329" mass="35360">MPPRPRATSARCWPHRSPPTSCTWPGRRSNHRRNRVRIGTLRLGQGRAPALVSGDRAALLAEAAASARVDVHGVIDTLSLVRDWTSMERPLRTIAERLDELFDGGLSAHSLESLGAPIARPGKIIAIGRNYADHARELGNDVPAEPLIFVKYTTAVSGPFDSIPRPSFVNDLDYEAELAVVIGHRGRDISEADALDHVLGYCCANDVSARTAQMATGQFVRGKSFDGFCPLGPAIVTRDEVGDAQDLRITCHVDGETRQDSRTALMIFAIPTLIAHCSAATTLEPGDIILTGTPSGVAMGRTPPPWLQPGQLCEVEIEGVGRIANEVVA</sequence>
<dbReference type="GO" id="GO:0018773">
    <property type="term" value="F:acetylpyruvate hydrolase activity"/>
    <property type="evidence" value="ECO:0007669"/>
    <property type="project" value="TreeGrafter"/>
</dbReference>
<dbReference type="InterPro" id="IPR036663">
    <property type="entry name" value="Fumarylacetoacetase_C_sf"/>
</dbReference>